<dbReference type="Gene3D" id="1.20.120.350">
    <property type="entry name" value="Voltage-gated potassium channels. Chain C"/>
    <property type="match status" value="1"/>
</dbReference>
<dbReference type="InterPro" id="IPR027359">
    <property type="entry name" value="Volt_channel_dom_sf"/>
</dbReference>
<accession>A0A1N6P570</accession>
<dbReference type="InterPro" id="IPR028325">
    <property type="entry name" value="VG_K_chnl"/>
</dbReference>
<dbReference type="Gene3D" id="1.10.287.70">
    <property type="match status" value="1"/>
</dbReference>
<evidence type="ECO:0000256" key="2">
    <source>
        <dbReference type="ARBA" id="ARBA00022448"/>
    </source>
</evidence>
<sequence length="231" mass="25477">MIAAALVALDLLGRVSISRNPALFVIDTTIVIFFSLDYLTGLLLSSDKKQYIRSHLIDLISILPVYQFRALRAVRLVRLLRLVSLAMRARRRISNYFTSHVLTYVVAILFGVIALGSVSIYLVERGNSMTSFSDALWWTVVTVTTVGYGDLSPESSLGRVVAILLMITGVGALAAFTGTVASVILHRSGTGRSLSKEEAPQTEALLADLSPQEIREVRVFIDFIKYRRGKL</sequence>
<dbReference type="Gene3D" id="1.20.5.110">
    <property type="match status" value="1"/>
</dbReference>
<dbReference type="STRING" id="159291.SAMN05920897_102131"/>
<protein>
    <submittedName>
        <fullName evidence="10">Voltage-gated potassium channel</fullName>
    </submittedName>
</protein>
<dbReference type="EMBL" id="FTMS01000002">
    <property type="protein sequence ID" value="SIP99417.1"/>
    <property type="molecule type" value="Genomic_DNA"/>
</dbReference>
<dbReference type="PANTHER" id="PTHR11537:SF254">
    <property type="entry name" value="POTASSIUM VOLTAGE-GATED CHANNEL PROTEIN SHAB"/>
    <property type="match status" value="1"/>
</dbReference>
<keyword evidence="3 8" id="KW-0812">Transmembrane</keyword>
<keyword evidence="7 10" id="KW-0407">Ion channel</keyword>
<evidence type="ECO:0000313" key="10">
    <source>
        <dbReference type="EMBL" id="SIP99417.1"/>
    </source>
</evidence>
<keyword evidence="5" id="KW-0406">Ion transport</keyword>
<evidence type="ECO:0000313" key="11">
    <source>
        <dbReference type="Proteomes" id="UP000186400"/>
    </source>
</evidence>
<dbReference type="AlphaFoldDB" id="A0A1N6P570"/>
<dbReference type="GO" id="GO:0008076">
    <property type="term" value="C:voltage-gated potassium channel complex"/>
    <property type="evidence" value="ECO:0007669"/>
    <property type="project" value="InterPro"/>
</dbReference>
<gene>
    <name evidence="10" type="ORF">SAMN05920897_102131</name>
</gene>
<comment type="subcellular location">
    <subcellularLocation>
        <location evidence="1">Membrane</location>
        <topology evidence="1">Multi-pass membrane protein</topology>
    </subcellularLocation>
</comment>
<evidence type="ECO:0000256" key="5">
    <source>
        <dbReference type="ARBA" id="ARBA00023065"/>
    </source>
</evidence>
<reference evidence="10 11" key="1">
    <citation type="submission" date="2017-01" db="EMBL/GenBank/DDBJ databases">
        <authorList>
            <person name="Mah S.A."/>
            <person name="Swanson W.J."/>
            <person name="Moy G.W."/>
            <person name="Vacquier V.D."/>
        </authorList>
    </citation>
    <scope>NUCLEOTIDE SEQUENCE [LARGE SCALE GENOMIC DNA]</scope>
    <source>
        <strain evidence="10 11">ASpG1</strain>
    </source>
</reference>
<dbReference type="GO" id="GO:0005249">
    <property type="term" value="F:voltage-gated potassium channel activity"/>
    <property type="evidence" value="ECO:0007669"/>
    <property type="project" value="InterPro"/>
</dbReference>
<evidence type="ECO:0000256" key="8">
    <source>
        <dbReference type="SAM" id="Phobius"/>
    </source>
</evidence>
<dbReference type="Proteomes" id="UP000186400">
    <property type="component" value="Unassembled WGS sequence"/>
</dbReference>
<dbReference type="PANTHER" id="PTHR11537">
    <property type="entry name" value="VOLTAGE-GATED POTASSIUM CHANNEL"/>
    <property type="match status" value="1"/>
</dbReference>
<dbReference type="Pfam" id="PF07885">
    <property type="entry name" value="Ion_trans_2"/>
    <property type="match status" value="1"/>
</dbReference>
<feature type="transmembrane region" description="Helical" evidence="8">
    <location>
        <begin position="97"/>
        <end position="123"/>
    </location>
</feature>
<dbReference type="SUPFAM" id="SSF81324">
    <property type="entry name" value="Voltage-gated potassium channels"/>
    <property type="match status" value="1"/>
</dbReference>
<proteinExistence type="predicted"/>
<evidence type="ECO:0000256" key="3">
    <source>
        <dbReference type="ARBA" id="ARBA00022692"/>
    </source>
</evidence>
<evidence type="ECO:0000259" key="9">
    <source>
        <dbReference type="Pfam" id="PF07885"/>
    </source>
</evidence>
<evidence type="ECO:0000256" key="6">
    <source>
        <dbReference type="ARBA" id="ARBA00023136"/>
    </source>
</evidence>
<dbReference type="InterPro" id="IPR013099">
    <property type="entry name" value="K_chnl_dom"/>
</dbReference>
<organism evidence="10 11">
    <name type="scientific">Alkalispirochaeta americana</name>
    <dbReference type="NCBI Taxonomy" id="159291"/>
    <lineage>
        <taxon>Bacteria</taxon>
        <taxon>Pseudomonadati</taxon>
        <taxon>Spirochaetota</taxon>
        <taxon>Spirochaetia</taxon>
        <taxon>Spirochaetales</taxon>
        <taxon>Spirochaetaceae</taxon>
        <taxon>Alkalispirochaeta</taxon>
    </lineage>
</organism>
<evidence type="ECO:0000256" key="1">
    <source>
        <dbReference type="ARBA" id="ARBA00004141"/>
    </source>
</evidence>
<feature type="transmembrane region" description="Helical" evidence="8">
    <location>
        <begin position="23"/>
        <end position="44"/>
    </location>
</feature>
<keyword evidence="2" id="KW-0813">Transport</keyword>
<dbReference type="GO" id="GO:0001508">
    <property type="term" value="P:action potential"/>
    <property type="evidence" value="ECO:0007669"/>
    <property type="project" value="TreeGrafter"/>
</dbReference>
<keyword evidence="4 8" id="KW-1133">Transmembrane helix</keyword>
<feature type="transmembrane region" description="Helical" evidence="8">
    <location>
        <begin position="163"/>
        <end position="185"/>
    </location>
</feature>
<keyword evidence="11" id="KW-1185">Reference proteome</keyword>
<keyword evidence="6 8" id="KW-0472">Membrane</keyword>
<evidence type="ECO:0000256" key="7">
    <source>
        <dbReference type="ARBA" id="ARBA00023303"/>
    </source>
</evidence>
<feature type="domain" description="Potassium channel" evidence="9">
    <location>
        <begin position="109"/>
        <end position="184"/>
    </location>
</feature>
<name>A0A1N6P570_9SPIO</name>
<evidence type="ECO:0000256" key="4">
    <source>
        <dbReference type="ARBA" id="ARBA00022989"/>
    </source>
</evidence>